<accession>A0A3P6SQY5</accession>
<protein>
    <submittedName>
        <fullName evidence="1">Uncharacterized protein</fullName>
    </submittedName>
</protein>
<name>A0A3P6SQY5_CYLGO</name>
<dbReference type="OrthoDB" id="5873872at2759"/>
<evidence type="ECO:0000313" key="1">
    <source>
        <dbReference type="EMBL" id="VDK74827.1"/>
    </source>
</evidence>
<sequence>MCNFYMMYFYNASENNPFPNGSMCVGNEKPNEVSKDYPMEGTRILPARPVLERSSHATGIAFGVIEKGAFTSVGDVKLGQIASLAFQDERIFAVFHRAGRVWDQSTFDQHNVLKDQKPIKDDVILIVSLDGNELHLVKKLGGGK</sequence>
<proteinExistence type="predicted"/>
<dbReference type="InterPro" id="IPR011042">
    <property type="entry name" value="6-blade_b-propeller_TolB-like"/>
</dbReference>
<keyword evidence="2" id="KW-1185">Reference proteome</keyword>
<organism evidence="1 2">
    <name type="scientific">Cylicostephanus goldi</name>
    <name type="common">Nematode worm</name>
    <dbReference type="NCBI Taxonomy" id="71465"/>
    <lineage>
        <taxon>Eukaryota</taxon>
        <taxon>Metazoa</taxon>
        <taxon>Ecdysozoa</taxon>
        <taxon>Nematoda</taxon>
        <taxon>Chromadorea</taxon>
        <taxon>Rhabditida</taxon>
        <taxon>Rhabditina</taxon>
        <taxon>Rhabditomorpha</taxon>
        <taxon>Strongyloidea</taxon>
        <taxon>Strongylidae</taxon>
        <taxon>Cylicostephanus</taxon>
    </lineage>
</organism>
<dbReference type="Gene3D" id="2.120.10.30">
    <property type="entry name" value="TolB, C-terminal domain"/>
    <property type="match status" value="1"/>
</dbReference>
<dbReference type="EMBL" id="UYRV01024065">
    <property type="protein sequence ID" value="VDK74827.1"/>
    <property type="molecule type" value="Genomic_DNA"/>
</dbReference>
<gene>
    <name evidence="1" type="ORF">CGOC_LOCUS7078</name>
</gene>
<evidence type="ECO:0000313" key="2">
    <source>
        <dbReference type="Proteomes" id="UP000271889"/>
    </source>
</evidence>
<dbReference type="AlphaFoldDB" id="A0A3P6SQY5"/>
<dbReference type="Proteomes" id="UP000271889">
    <property type="component" value="Unassembled WGS sequence"/>
</dbReference>
<reference evidence="1 2" key="1">
    <citation type="submission" date="2018-11" db="EMBL/GenBank/DDBJ databases">
        <authorList>
            <consortium name="Pathogen Informatics"/>
        </authorList>
    </citation>
    <scope>NUCLEOTIDE SEQUENCE [LARGE SCALE GENOMIC DNA]</scope>
</reference>